<accession>A0AAV7TUD5</accession>
<dbReference type="Proteomes" id="UP001066276">
    <property type="component" value="Chromosome 3_2"/>
</dbReference>
<feature type="chain" id="PRO_5043854741" description="Secreted protein" evidence="2">
    <location>
        <begin position="19"/>
        <end position="81"/>
    </location>
</feature>
<sequence length="81" mass="9118">MIPFLVFLAEAHLRAVLAPHLCTCFYSLELTPTSPVFWTPTFIKQLKRDLCESRRGWAGSGRLDSGPARAGWEEISETHLS</sequence>
<organism evidence="3 4">
    <name type="scientific">Pleurodeles waltl</name>
    <name type="common">Iberian ribbed newt</name>
    <dbReference type="NCBI Taxonomy" id="8319"/>
    <lineage>
        <taxon>Eukaryota</taxon>
        <taxon>Metazoa</taxon>
        <taxon>Chordata</taxon>
        <taxon>Craniata</taxon>
        <taxon>Vertebrata</taxon>
        <taxon>Euteleostomi</taxon>
        <taxon>Amphibia</taxon>
        <taxon>Batrachia</taxon>
        <taxon>Caudata</taxon>
        <taxon>Salamandroidea</taxon>
        <taxon>Salamandridae</taxon>
        <taxon>Pleurodelinae</taxon>
        <taxon>Pleurodeles</taxon>
    </lineage>
</organism>
<dbReference type="AlphaFoldDB" id="A0AAV7TUD5"/>
<gene>
    <name evidence="3" type="ORF">NDU88_005285</name>
</gene>
<evidence type="ECO:0000256" key="2">
    <source>
        <dbReference type="SAM" id="SignalP"/>
    </source>
</evidence>
<evidence type="ECO:0000256" key="1">
    <source>
        <dbReference type="SAM" id="MobiDB-lite"/>
    </source>
</evidence>
<evidence type="ECO:0008006" key="5">
    <source>
        <dbReference type="Google" id="ProtNLM"/>
    </source>
</evidence>
<evidence type="ECO:0000313" key="3">
    <source>
        <dbReference type="EMBL" id="KAJ1180061.1"/>
    </source>
</evidence>
<reference evidence="3" key="1">
    <citation type="journal article" date="2022" name="bioRxiv">
        <title>Sequencing and chromosome-scale assembly of the giantPleurodeles waltlgenome.</title>
        <authorList>
            <person name="Brown T."/>
            <person name="Elewa A."/>
            <person name="Iarovenko S."/>
            <person name="Subramanian E."/>
            <person name="Araus A.J."/>
            <person name="Petzold A."/>
            <person name="Susuki M."/>
            <person name="Suzuki K.-i.T."/>
            <person name="Hayashi T."/>
            <person name="Toyoda A."/>
            <person name="Oliveira C."/>
            <person name="Osipova E."/>
            <person name="Leigh N.D."/>
            <person name="Simon A."/>
            <person name="Yun M.H."/>
        </authorList>
    </citation>
    <scope>NUCLEOTIDE SEQUENCE</scope>
    <source>
        <strain evidence="3">20211129_DDA</strain>
        <tissue evidence="3">Liver</tissue>
    </source>
</reference>
<evidence type="ECO:0000313" key="4">
    <source>
        <dbReference type="Proteomes" id="UP001066276"/>
    </source>
</evidence>
<keyword evidence="2" id="KW-0732">Signal</keyword>
<protein>
    <recommendedName>
        <fullName evidence="5">Secreted protein</fullName>
    </recommendedName>
</protein>
<feature type="signal peptide" evidence="2">
    <location>
        <begin position="1"/>
        <end position="18"/>
    </location>
</feature>
<proteinExistence type="predicted"/>
<feature type="region of interest" description="Disordered" evidence="1">
    <location>
        <begin position="58"/>
        <end position="81"/>
    </location>
</feature>
<keyword evidence="4" id="KW-1185">Reference proteome</keyword>
<dbReference type="EMBL" id="JANPWB010000006">
    <property type="protein sequence ID" value="KAJ1180061.1"/>
    <property type="molecule type" value="Genomic_DNA"/>
</dbReference>
<comment type="caution">
    <text evidence="3">The sequence shown here is derived from an EMBL/GenBank/DDBJ whole genome shotgun (WGS) entry which is preliminary data.</text>
</comment>
<name>A0AAV7TUD5_PLEWA</name>